<dbReference type="OrthoDB" id="7328368at2"/>
<dbReference type="Gene3D" id="1.10.10.10">
    <property type="entry name" value="Winged helix-like DNA-binding domain superfamily/Winged helix DNA-binding domain"/>
    <property type="match status" value="1"/>
</dbReference>
<dbReference type="PANTHER" id="PTHR30537:SF79">
    <property type="entry name" value="TRANSCRIPTIONAL REGULATOR-RELATED"/>
    <property type="match status" value="1"/>
</dbReference>
<dbReference type="SUPFAM" id="SSF53850">
    <property type="entry name" value="Periplasmic binding protein-like II"/>
    <property type="match status" value="1"/>
</dbReference>
<accession>A0A1H8MHZ4</accession>
<proteinExistence type="inferred from homology"/>
<keyword evidence="2" id="KW-0805">Transcription regulation</keyword>
<dbReference type="InterPro" id="IPR000847">
    <property type="entry name" value="LysR_HTH_N"/>
</dbReference>
<evidence type="ECO:0000256" key="3">
    <source>
        <dbReference type="ARBA" id="ARBA00023125"/>
    </source>
</evidence>
<evidence type="ECO:0000256" key="2">
    <source>
        <dbReference type="ARBA" id="ARBA00023015"/>
    </source>
</evidence>
<dbReference type="PANTHER" id="PTHR30537">
    <property type="entry name" value="HTH-TYPE TRANSCRIPTIONAL REGULATOR"/>
    <property type="match status" value="1"/>
</dbReference>
<dbReference type="InterPro" id="IPR005119">
    <property type="entry name" value="LysR_subst-bd"/>
</dbReference>
<sequence>MSTGLPPLRALQAFEAFGRAGTVHGAARSLGVTPGAISQQLRLLEDHAGLPLLLREGRRITMTPVARIYHEMISQGFDRLARAQEFVSAQRMSEDLTVTGLPTLLQKWLNPMIHRFQAAAPDTTLRIVATHRETEPQLMDLTFRLTYGLAATHYPHSRALFTDVCFPACSPEFLARHPEARTSAGLARLPLIGIDWGMDESVAPHWSHWFTAQGTPLASPMRTVAVYSLSSLALEAAAAGQGVVLAQAAFAGPDLDSGRLVRLSDEVLTMPEAYFICWGLTTMTHKPARDFLNWILSETKAKRDMRCKKI</sequence>
<keyword evidence="3" id="KW-0238">DNA-binding</keyword>
<dbReference type="SUPFAM" id="SSF46785">
    <property type="entry name" value="Winged helix' DNA-binding domain"/>
    <property type="match status" value="1"/>
</dbReference>
<keyword evidence="4" id="KW-0804">Transcription</keyword>
<dbReference type="Pfam" id="PF03466">
    <property type="entry name" value="LysR_substrate"/>
    <property type="match status" value="1"/>
</dbReference>
<name>A0A1H8MHZ4_9RHOB</name>
<evidence type="ECO:0000313" key="6">
    <source>
        <dbReference type="EMBL" id="SEO16776.1"/>
    </source>
</evidence>
<evidence type="ECO:0000256" key="4">
    <source>
        <dbReference type="ARBA" id="ARBA00023163"/>
    </source>
</evidence>
<protein>
    <submittedName>
        <fullName evidence="6">LysR family transcriptional regulator, glycine cleavage system transcriptional activator</fullName>
    </submittedName>
</protein>
<dbReference type="GO" id="GO:0003700">
    <property type="term" value="F:DNA-binding transcription factor activity"/>
    <property type="evidence" value="ECO:0007669"/>
    <property type="project" value="InterPro"/>
</dbReference>
<dbReference type="InterPro" id="IPR036390">
    <property type="entry name" value="WH_DNA-bd_sf"/>
</dbReference>
<keyword evidence="7" id="KW-1185">Reference proteome</keyword>
<evidence type="ECO:0000256" key="1">
    <source>
        <dbReference type="ARBA" id="ARBA00009437"/>
    </source>
</evidence>
<dbReference type="InterPro" id="IPR058163">
    <property type="entry name" value="LysR-type_TF_proteobact-type"/>
</dbReference>
<dbReference type="Pfam" id="PF00126">
    <property type="entry name" value="HTH_1"/>
    <property type="match status" value="1"/>
</dbReference>
<gene>
    <name evidence="6" type="ORF">SAMN04488103_11352</name>
</gene>
<dbReference type="Gene3D" id="3.40.190.10">
    <property type="entry name" value="Periplasmic binding protein-like II"/>
    <property type="match status" value="2"/>
</dbReference>
<organism evidence="6 7">
    <name type="scientific">Gemmobacter aquatilis</name>
    <dbReference type="NCBI Taxonomy" id="933059"/>
    <lineage>
        <taxon>Bacteria</taxon>
        <taxon>Pseudomonadati</taxon>
        <taxon>Pseudomonadota</taxon>
        <taxon>Alphaproteobacteria</taxon>
        <taxon>Rhodobacterales</taxon>
        <taxon>Paracoccaceae</taxon>
        <taxon>Gemmobacter</taxon>
    </lineage>
</organism>
<dbReference type="GO" id="GO:0043565">
    <property type="term" value="F:sequence-specific DNA binding"/>
    <property type="evidence" value="ECO:0007669"/>
    <property type="project" value="TreeGrafter"/>
</dbReference>
<dbReference type="InterPro" id="IPR036388">
    <property type="entry name" value="WH-like_DNA-bd_sf"/>
</dbReference>
<evidence type="ECO:0000313" key="7">
    <source>
        <dbReference type="Proteomes" id="UP000198761"/>
    </source>
</evidence>
<dbReference type="AlphaFoldDB" id="A0A1H8MHZ4"/>
<dbReference type="PROSITE" id="PS50931">
    <property type="entry name" value="HTH_LYSR"/>
    <property type="match status" value="1"/>
</dbReference>
<dbReference type="STRING" id="933059.SAMN04488103_11352"/>
<feature type="domain" description="HTH lysR-type" evidence="5">
    <location>
        <begin position="6"/>
        <end position="63"/>
    </location>
</feature>
<comment type="similarity">
    <text evidence="1">Belongs to the LysR transcriptional regulatory family.</text>
</comment>
<dbReference type="Proteomes" id="UP000198761">
    <property type="component" value="Unassembled WGS sequence"/>
</dbReference>
<reference evidence="6 7" key="1">
    <citation type="submission" date="2016-10" db="EMBL/GenBank/DDBJ databases">
        <authorList>
            <person name="de Groot N.N."/>
        </authorList>
    </citation>
    <scope>NUCLEOTIDE SEQUENCE [LARGE SCALE GENOMIC DNA]</scope>
    <source>
        <strain evidence="6 7">DSM 3857</strain>
    </source>
</reference>
<dbReference type="EMBL" id="FOCE01000013">
    <property type="protein sequence ID" value="SEO16776.1"/>
    <property type="molecule type" value="Genomic_DNA"/>
</dbReference>
<evidence type="ECO:0000259" key="5">
    <source>
        <dbReference type="PROSITE" id="PS50931"/>
    </source>
</evidence>
<dbReference type="GO" id="GO:0006351">
    <property type="term" value="P:DNA-templated transcription"/>
    <property type="evidence" value="ECO:0007669"/>
    <property type="project" value="TreeGrafter"/>
</dbReference>
<dbReference type="RefSeq" id="WP_091303421.1">
    <property type="nucleotide sequence ID" value="NZ_FOCE01000013.1"/>
</dbReference>